<dbReference type="CDD" id="cd03214">
    <property type="entry name" value="ABC_Iron-Siderophores_B12_Hemin"/>
    <property type="match status" value="1"/>
</dbReference>
<dbReference type="InterPro" id="IPR003439">
    <property type="entry name" value="ABC_transporter-like_ATP-bd"/>
</dbReference>
<evidence type="ECO:0000313" key="4">
    <source>
        <dbReference type="EMBL" id="VEI03401.1"/>
    </source>
</evidence>
<evidence type="ECO:0000259" key="3">
    <source>
        <dbReference type="PROSITE" id="PS50893"/>
    </source>
</evidence>
<reference evidence="4 5" key="1">
    <citation type="submission" date="2018-12" db="EMBL/GenBank/DDBJ databases">
        <authorList>
            <consortium name="Pathogen Informatics"/>
        </authorList>
    </citation>
    <scope>NUCLEOTIDE SEQUENCE [LARGE SCALE GENOMIC DNA]</scope>
    <source>
        <strain evidence="4 5">NCTC13652</strain>
    </source>
</reference>
<dbReference type="PROSITE" id="PS00211">
    <property type="entry name" value="ABC_TRANSPORTER_1"/>
    <property type="match status" value="1"/>
</dbReference>
<dbReference type="GO" id="GO:0016887">
    <property type="term" value="F:ATP hydrolysis activity"/>
    <property type="evidence" value="ECO:0007669"/>
    <property type="project" value="InterPro"/>
</dbReference>
<feature type="domain" description="ABC transporter" evidence="3">
    <location>
        <begin position="14"/>
        <end position="246"/>
    </location>
</feature>
<keyword evidence="2 4" id="KW-0067">ATP-binding</keyword>
<dbReference type="EMBL" id="LR134473">
    <property type="protein sequence ID" value="VEI03401.1"/>
    <property type="molecule type" value="Genomic_DNA"/>
</dbReference>
<gene>
    <name evidence="4" type="primary">yusV_1</name>
    <name evidence="4" type="ORF">NCTC13652_01603</name>
</gene>
<name>A0A3S4V2N3_9ACTN</name>
<evidence type="ECO:0000256" key="2">
    <source>
        <dbReference type="ARBA" id="ARBA00022840"/>
    </source>
</evidence>
<dbReference type="SUPFAM" id="SSF52540">
    <property type="entry name" value="P-loop containing nucleoside triphosphate hydrolases"/>
    <property type="match status" value="1"/>
</dbReference>
<dbReference type="Pfam" id="PF00005">
    <property type="entry name" value="ABC_tran"/>
    <property type="match status" value="1"/>
</dbReference>
<keyword evidence="1" id="KW-0547">Nucleotide-binding</keyword>
<dbReference type="InterPro" id="IPR003593">
    <property type="entry name" value="AAA+_ATPase"/>
</dbReference>
<evidence type="ECO:0000313" key="5">
    <source>
        <dbReference type="Proteomes" id="UP000277858"/>
    </source>
</evidence>
<dbReference type="InterPro" id="IPR027417">
    <property type="entry name" value="P-loop_NTPase"/>
</dbReference>
<evidence type="ECO:0000256" key="1">
    <source>
        <dbReference type="ARBA" id="ARBA00022741"/>
    </source>
</evidence>
<dbReference type="SMART" id="SM00382">
    <property type="entry name" value="AAA"/>
    <property type="match status" value="1"/>
</dbReference>
<dbReference type="InterPro" id="IPR017871">
    <property type="entry name" value="ABC_transporter-like_CS"/>
</dbReference>
<accession>A0A3S4V2N3</accession>
<dbReference type="Proteomes" id="UP000277858">
    <property type="component" value="Chromosome"/>
</dbReference>
<keyword evidence="5" id="KW-1185">Reference proteome</keyword>
<proteinExistence type="predicted"/>
<organism evidence="4 5">
    <name type="scientific">Acidipropionibacterium jensenii</name>
    <dbReference type="NCBI Taxonomy" id="1749"/>
    <lineage>
        <taxon>Bacteria</taxon>
        <taxon>Bacillati</taxon>
        <taxon>Actinomycetota</taxon>
        <taxon>Actinomycetes</taxon>
        <taxon>Propionibacteriales</taxon>
        <taxon>Propionibacteriaceae</taxon>
        <taxon>Acidipropionibacterium</taxon>
    </lineage>
</organism>
<dbReference type="PANTHER" id="PTHR42794">
    <property type="entry name" value="HEMIN IMPORT ATP-BINDING PROTEIN HMUV"/>
    <property type="match status" value="1"/>
</dbReference>
<dbReference type="Gene3D" id="3.40.50.300">
    <property type="entry name" value="P-loop containing nucleotide triphosphate hydrolases"/>
    <property type="match status" value="1"/>
</dbReference>
<dbReference type="PROSITE" id="PS50893">
    <property type="entry name" value="ABC_TRANSPORTER_2"/>
    <property type="match status" value="1"/>
</dbReference>
<dbReference type="PANTHER" id="PTHR42794:SF2">
    <property type="entry name" value="ABC TRANSPORTER ATP-BINDING PROTEIN"/>
    <property type="match status" value="1"/>
</dbReference>
<dbReference type="AlphaFoldDB" id="A0A3S4V2N3"/>
<sequence length="269" mass="29154">MRREDAHSVSTPDMKVSGVSAAVGGRTVVSGVTFDVPAGAKLALVGTNGSGKSTLLRALAGINPAVSGSVTLDGRAVQRIKARERARMISFVSQEEVPPAELRLGEMVALGRIPHRPPWAIDTASEERIVVESLTAVGLEKRIGSPCDHLSGGERRRAMIARGLAQECPVLILDEPTNHLDIAWQLRLLDLIGDLQGTVIAAIHDIDSVLRHFDLVAVLHEGRLWAFGDPVEVINHTLMDQAFEVDAQQFMNPTTQQPHLLISRRKDQS</sequence>
<protein>
    <submittedName>
        <fullName evidence="4">Probable siderophore transport system ATP-binding protein YusV</fullName>
    </submittedName>
</protein>
<dbReference type="GO" id="GO:0005524">
    <property type="term" value="F:ATP binding"/>
    <property type="evidence" value="ECO:0007669"/>
    <property type="project" value="UniProtKB-KW"/>
</dbReference>
<dbReference type="STRING" id="1122997.GCA_000425285_02610"/>